<protein>
    <submittedName>
        <fullName evidence="1">Uncharacterized protein</fullName>
    </submittedName>
</protein>
<gene>
    <name evidence="1" type="ORF">FKW44_001471</name>
</gene>
<dbReference type="EMBL" id="CP045890">
    <property type="protein sequence ID" value="QQP56715.1"/>
    <property type="molecule type" value="Genomic_DNA"/>
</dbReference>
<sequence>MDRLKRVQQLRCDGPLPPTLSKSFTLSKQFLPLVGSRKSISAAGLFLDKTSQLFR</sequence>
<dbReference type="AlphaFoldDB" id="A0A7T8KIS5"/>
<name>A0A7T8KIS5_CALRO</name>
<accession>A0A7T8KIS5</accession>
<proteinExistence type="predicted"/>
<keyword evidence="2" id="KW-1185">Reference proteome</keyword>
<reference evidence="2" key="1">
    <citation type="submission" date="2021-01" db="EMBL/GenBank/DDBJ databases">
        <title>Caligus Genome Assembly.</title>
        <authorList>
            <person name="Gallardo-Escarate C."/>
        </authorList>
    </citation>
    <scope>NUCLEOTIDE SEQUENCE [LARGE SCALE GENOMIC DNA]</scope>
</reference>
<evidence type="ECO:0000313" key="1">
    <source>
        <dbReference type="EMBL" id="QQP56715.1"/>
    </source>
</evidence>
<dbReference type="Proteomes" id="UP000595437">
    <property type="component" value="Chromosome 1"/>
</dbReference>
<evidence type="ECO:0000313" key="2">
    <source>
        <dbReference type="Proteomes" id="UP000595437"/>
    </source>
</evidence>
<organism evidence="1 2">
    <name type="scientific">Caligus rogercresseyi</name>
    <name type="common">Sea louse</name>
    <dbReference type="NCBI Taxonomy" id="217165"/>
    <lineage>
        <taxon>Eukaryota</taxon>
        <taxon>Metazoa</taxon>
        <taxon>Ecdysozoa</taxon>
        <taxon>Arthropoda</taxon>
        <taxon>Crustacea</taxon>
        <taxon>Multicrustacea</taxon>
        <taxon>Hexanauplia</taxon>
        <taxon>Copepoda</taxon>
        <taxon>Siphonostomatoida</taxon>
        <taxon>Caligidae</taxon>
        <taxon>Caligus</taxon>
    </lineage>
</organism>